<evidence type="ECO:0008006" key="3">
    <source>
        <dbReference type="Google" id="ProtNLM"/>
    </source>
</evidence>
<reference evidence="1 2" key="1">
    <citation type="submission" date="2020-12" db="EMBL/GenBank/DDBJ databases">
        <title>YIM B01967 draft genome.</title>
        <authorList>
            <person name="Yan X."/>
        </authorList>
    </citation>
    <scope>NUCLEOTIDE SEQUENCE [LARGE SCALE GENOMIC DNA]</scope>
    <source>
        <strain evidence="1 2">YIM B01967</strain>
    </source>
</reference>
<name>A0ABS1H579_9BACL</name>
<proteinExistence type="predicted"/>
<dbReference type="EMBL" id="JAEOAH010000006">
    <property type="protein sequence ID" value="MBK3494575.1"/>
    <property type="molecule type" value="Genomic_DNA"/>
</dbReference>
<dbReference type="PROSITE" id="PS51257">
    <property type="entry name" value="PROKAR_LIPOPROTEIN"/>
    <property type="match status" value="1"/>
</dbReference>
<sequence length="35" mass="3462">MKTTGIATGTLVSGGIIGGLIGCNKNKTVTPSKEN</sequence>
<gene>
    <name evidence="1" type="ORF">JFL43_06845</name>
</gene>
<protein>
    <recommendedName>
        <fullName evidence="3">Lipoprotein</fullName>
    </recommendedName>
</protein>
<evidence type="ECO:0000313" key="1">
    <source>
        <dbReference type="EMBL" id="MBK3494575.1"/>
    </source>
</evidence>
<dbReference type="Proteomes" id="UP000618943">
    <property type="component" value="Unassembled WGS sequence"/>
</dbReference>
<organism evidence="1 2">
    <name type="scientific">Viridibacillus soli</name>
    <dbReference type="NCBI Taxonomy" id="2798301"/>
    <lineage>
        <taxon>Bacteria</taxon>
        <taxon>Bacillati</taxon>
        <taxon>Bacillota</taxon>
        <taxon>Bacilli</taxon>
        <taxon>Bacillales</taxon>
        <taxon>Caryophanaceae</taxon>
        <taxon>Viridibacillus</taxon>
    </lineage>
</organism>
<keyword evidence="2" id="KW-1185">Reference proteome</keyword>
<evidence type="ECO:0000313" key="2">
    <source>
        <dbReference type="Proteomes" id="UP000618943"/>
    </source>
</evidence>
<comment type="caution">
    <text evidence="1">The sequence shown here is derived from an EMBL/GenBank/DDBJ whole genome shotgun (WGS) entry which is preliminary data.</text>
</comment>
<accession>A0ABS1H579</accession>